<feature type="domain" description="Glycosyl transferase family 51" evidence="12">
    <location>
        <begin position="86"/>
        <end position="253"/>
    </location>
</feature>
<keyword evidence="10" id="KW-0472">Membrane</keyword>
<keyword evidence="1" id="KW-0121">Carboxypeptidase</keyword>
<dbReference type="InterPro" id="IPR036950">
    <property type="entry name" value="PBP_transglycosylase"/>
</dbReference>
<dbReference type="InterPro" id="IPR001264">
    <property type="entry name" value="Glyco_trans_51"/>
</dbReference>
<comment type="caution">
    <text evidence="13">The sequence shown here is derived from an EMBL/GenBank/DDBJ whole genome shotgun (WGS) entry which is preliminary data.</text>
</comment>
<evidence type="ECO:0000256" key="10">
    <source>
        <dbReference type="SAM" id="Phobius"/>
    </source>
</evidence>
<comment type="catalytic activity">
    <reaction evidence="8">
        <text>[GlcNAc-(1-&gt;4)-Mur2Ac(oyl-L-Ala-gamma-D-Glu-L-Lys-D-Ala-D-Ala)](n)-di-trans,octa-cis-undecaprenyl diphosphate + beta-D-GlcNAc-(1-&gt;4)-Mur2Ac(oyl-L-Ala-gamma-D-Glu-L-Lys-D-Ala-D-Ala)-di-trans,octa-cis-undecaprenyl diphosphate = [GlcNAc-(1-&gt;4)-Mur2Ac(oyl-L-Ala-gamma-D-Glu-L-Lys-D-Ala-D-Ala)](n+1)-di-trans,octa-cis-undecaprenyl diphosphate + di-trans,octa-cis-undecaprenyl diphosphate + H(+)</text>
        <dbReference type="Rhea" id="RHEA:23708"/>
        <dbReference type="Rhea" id="RHEA-COMP:9602"/>
        <dbReference type="Rhea" id="RHEA-COMP:9603"/>
        <dbReference type="ChEBI" id="CHEBI:15378"/>
        <dbReference type="ChEBI" id="CHEBI:58405"/>
        <dbReference type="ChEBI" id="CHEBI:60033"/>
        <dbReference type="ChEBI" id="CHEBI:78435"/>
        <dbReference type="EC" id="2.4.99.28"/>
    </reaction>
</comment>
<keyword evidence="4" id="KW-0808">Transferase</keyword>
<dbReference type="InterPro" id="IPR001460">
    <property type="entry name" value="PCN-bd_Tpept"/>
</dbReference>
<dbReference type="GO" id="GO:0008658">
    <property type="term" value="F:penicillin binding"/>
    <property type="evidence" value="ECO:0007669"/>
    <property type="project" value="InterPro"/>
</dbReference>
<comment type="catalytic activity">
    <reaction evidence="7">
        <text>Preferential cleavage: (Ac)2-L-Lys-D-Ala-|-D-Ala. Also transpeptidation of peptidyl-alanyl moieties that are N-acyl substituents of D-alanine.</text>
        <dbReference type="EC" id="3.4.16.4"/>
    </reaction>
</comment>
<proteinExistence type="predicted"/>
<evidence type="ECO:0000259" key="11">
    <source>
        <dbReference type="Pfam" id="PF00905"/>
    </source>
</evidence>
<feature type="domain" description="Penicillin-binding protein transpeptidase" evidence="11">
    <location>
        <begin position="349"/>
        <end position="615"/>
    </location>
</feature>
<feature type="compositionally biased region" description="Polar residues" evidence="9">
    <location>
        <begin position="723"/>
        <end position="733"/>
    </location>
</feature>
<dbReference type="GO" id="GO:0009002">
    <property type="term" value="F:serine-type D-Ala-D-Ala carboxypeptidase activity"/>
    <property type="evidence" value="ECO:0007669"/>
    <property type="project" value="UniProtKB-EC"/>
</dbReference>
<keyword evidence="3" id="KW-0328">Glycosyltransferase</keyword>
<keyword evidence="5" id="KW-0378">Hydrolase</keyword>
<dbReference type="EMBL" id="VJZA01000012">
    <property type="protein sequence ID" value="TVT23296.1"/>
    <property type="molecule type" value="Genomic_DNA"/>
</dbReference>
<feature type="region of interest" description="Disordered" evidence="9">
    <location>
        <begin position="663"/>
        <end position="741"/>
    </location>
</feature>
<dbReference type="Pfam" id="PF00912">
    <property type="entry name" value="Transgly"/>
    <property type="match status" value="1"/>
</dbReference>
<evidence type="ECO:0000256" key="2">
    <source>
        <dbReference type="ARBA" id="ARBA00022670"/>
    </source>
</evidence>
<dbReference type="OrthoDB" id="9766909at2"/>
<evidence type="ECO:0000256" key="7">
    <source>
        <dbReference type="ARBA" id="ARBA00034000"/>
    </source>
</evidence>
<keyword evidence="2" id="KW-0645">Protease</keyword>
<evidence type="ECO:0000256" key="3">
    <source>
        <dbReference type="ARBA" id="ARBA00022676"/>
    </source>
</evidence>
<dbReference type="SUPFAM" id="SSF53955">
    <property type="entry name" value="Lysozyme-like"/>
    <property type="match status" value="1"/>
</dbReference>
<feature type="region of interest" description="Disordered" evidence="9">
    <location>
        <begin position="574"/>
        <end position="593"/>
    </location>
</feature>
<keyword evidence="6" id="KW-0511">Multifunctional enzyme</keyword>
<dbReference type="Pfam" id="PF00905">
    <property type="entry name" value="Transpeptidase"/>
    <property type="match status" value="1"/>
</dbReference>
<dbReference type="Gene3D" id="1.10.3810.10">
    <property type="entry name" value="Biosynthetic peptidoglycan transglycosylase-like"/>
    <property type="match status" value="1"/>
</dbReference>
<keyword evidence="14" id="KW-1185">Reference proteome</keyword>
<dbReference type="InterPro" id="IPR023346">
    <property type="entry name" value="Lysozyme-like_dom_sf"/>
</dbReference>
<dbReference type="AlphaFoldDB" id="A0A558AGD9"/>
<evidence type="ECO:0000256" key="4">
    <source>
        <dbReference type="ARBA" id="ARBA00022679"/>
    </source>
</evidence>
<sequence length="741" mass="79577">MVDDGGYRGVPPRRPGWQEARDRLRRRQTVWRRVRRTLYVVLGLGMFVPVAAFVIGYFMVAVPDPNALAASLNQPVTLYYADGSTLYTKSTAESHTVVTWEQIPQSMKNAQIAAEDETFMTNSGFDIKAILRTVWNRVTGGTGGGSTIGQEYVKKATGNDDPTFSRKFVEMVESYKMTRTYSKEDILTAYLNTVYFGRGAYGVQAASRAYYNEDVSQLSNEQAALLAGLVQLPAQADNPAYQQRRYTYVMGRMLANHWLSQAEFASAQFPVPVASTAKNGGSSLADRQYIVSQAFAELAQAGYSEQSLTARGAKVYLTITPDAQQAAEQSVAKVMAADKEYPDEGSALVSANPQTGEILAYYGGDGSTSYDLATTPQQPGSSFKPYVLAAGVRTQPDKIGLNTVYDGSDNQTIAGQLVHNSDGEGAPQITVKDAMTQSVNTVFYRMGADVGVSNVRQAAWDAGIPKQITTSLGARYDSLQNDDADGTGNGTTELGISIGQYAVRPIDQAQGYATFAANGQYVPLHMVARVTDDNGNPIYGFTTTPKPAFSDDPATNSAIAATVTQSMTSVASSSGDGLSGARPNAAKTGTAQFGDTGHNSEAWMVGYTPQVVTAVWFGNKKQPAAIYGNYHNGKGKNRGYDVYGREEPGYIWQAYMDDYLKGKPAQGFPAAPDLTTPTTTEPPPTSDTPTPTSDSPTDTTSTSEPPSSRPGDTFIPPSCDENGCTTEDTPTSVSRHRPVRG</sequence>
<feature type="transmembrane region" description="Helical" evidence="10">
    <location>
        <begin position="37"/>
        <end position="60"/>
    </location>
</feature>
<dbReference type="SUPFAM" id="SSF56601">
    <property type="entry name" value="beta-lactamase/transpeptidase-like"/>
    <property type="match status" value="1"/>
</dbReference>
<dbReference type="Proteomes" id="UP000318578">
    <property type="component" value="Unassembled WGS sequence"/>
</dbReference>
<reference evidence="13 14" key="1">
    <citation type="submission" date="2019-07" db="EMBL/GenBank/DDBJ databases">
        <title>New species of Amycolatopsis and Streptomyces.</title>
        <authorList>
            <person name="Duangmal K."/>
            <person name="Teo W.F.A."/>
            <person name="Lipun K."/>
        </authorList>
    </citation>
    <scope>NUCLEOTIDE SEQUENCE [LARGE SCALE GENOMIC DNA]</scope>
    <source>
        <strain evidence="13 14">JCM 30562</strain>
    </source>
</reference>
<evidence type="ECO:0000313" key="14">
    <source>
        <dbReference type="Proteomes" id="UP000318578"/>
    </source>
</evidence>
<evidence type="ECO:0000256" key="6">
    <source>
        <dbReference type="ARBA" id="ARBA00023268"/>
    </source>
</evidence>
<evidence type="ECO:0000256" key="5">
    <source>
        <dbReference type="ARBA" id="ARBA00022801"/>
    </source>
</evidence>
<dbReference type="GO" id="GO:0030288">
    <property type="term" value="C:outer membrane-bounded periplasmic space"/>
    <property type="evidence" value="ECO:0007669"/>
    <property type="project" value="TreeGrafter"/>
</dbReference>
<dbReference type="GO" id="GO:0009252">
    <property type="term" value="P:peptidoglycan biosynthetic process"/>
    <property type="evidence" value="ECO:0007669"/>
    <property type="project" value="TreeGrafter"/>
</dbReference>
<feature type="compositionally biased region" description="Low complexity" evidence="9">
    <location>
        <begin position="687"/>
        <end position="706"/>
    </location>
</feature>
<dbReference type="InterPro" id="IPR050396">
    <property type="entry name" value="Glycosyltr_51/Transpeptidase"/>
</dbReference>
<dbReference type="InterPro" id="IPR012338">
    <property type="entry name" value="Beta-lactam/transpept-like"/>
</dbReference>
<dbReference type="PANTHER" id="PTHR32282">
    <property type="entry name" value="BINDING PROTEIN TRANSPEPTIDASE, PUTATIVE-RELATED"/>
    <property type="match status" value="1"/>
</dbReference>
<evidence type="ECO:0000256" key="8">
    <source>
        <dbReference type="ARBA" id="ARBA00049902"/>
    </source>
</evidence>
<dbReference type="GO" id="GO:0006508">
    <property type="term" value="P:proteolysis"/>
    <property type="evidence" value="ECO:0007669"/>
    <property type="project" value="UniProtKB-KW"/>
</dbReference>
<evidence type="ECO:0000259" key="12">
    <source>
        <dbReference type="Pfam" id="PF00912"/>
    </source>
</evidence>
<name>A0A558AGD9_9PSEU</name>
<evidence type="ECO:0000256" key="1">
    <source>
        <dbReference type="ARBA" id="ARBA00022645"/>
    </source>
</evidence>
<keyword evidence="10" id="KW-1133">Transmembrane helix</keyword>
<keyword evidence="10" id="KW-0812">Transmembrane</keyword>
<gene>
    <name evidence="13" type="ORF">FNH06_10415</name>
</gene>
<dbReference type="GO" id="GO:0008955">
    <property type="term" value="F:peptidoglycan glycosyltransferase activity"/>
    <property type="evidence" value="ECO:0007669"/>
    <property type="project" value="UniProtKB-EC"/>
</dbReference>
<accession>A0A558AGD9</accession>
<evidence type="ECO:0000256" key="9">
    <source>
        <dbReference type="SAM" id="MobiDB-lite"/>
    </source>
</evidence>
<organism evidence="13 14">
    <name type="scientific">Amycolatopsis acidiphila</name>
    <dbReference type="NCBI Taxonomy" id="715473"/>
    <lineage>
        <taxon>Bacteria</taxon>
        <taxon>Bacillati</taxon>
        <taxon>Actinomycetota</taxon>
        <taxon>Actinomycetes</taxon>
        <taxon>Pseudonocardiales</taxon>
        <taxon>Pseudonocardiaceae</taxon>
        <taxon>Amycolatopsis</taxon>
    </lineage>
</organism>
<evidence type="ECO:0000313" key="13">
    <source>
        <dbReference type="EMBL" id="TVT23296.1"/>
    </source>
</evidence>
<dbReference type="Gene3D" id="3.40.710.10">
    <property type="entry name" value="DD-peptidase/beta-lactamase superfamily"/>
    <property type="match status" value="1"/>
</dbReference>
<protein>
    <submittedName>
        <fullName evidence="13">Penicillin-binding protein</fullName>
    </submittedName>
</protein>
<dbReference type="PANTHER" id="PTHR32282:SF34">
    <property type="entry name" value="PENICILLIN-BINDING PROTEIN 1A"/>
    <property type="match status" value="1"/>
</dbReference>